<feature type="transmembrane region" description="Helical" evidence="1">
    <location>
        <begin position="126"/>
        <end position="150"/>
    </location>
</feature>
<name>A0AAV3RM98_LITER</name>
<keyword evidence="1" id="KW-0472">Membrane</keyword>
<evidence type="ECO:0000313" key="2">
    <source>
        <dbReference type="EMBL" id="GAA0178864.1"/>
    </source>
</evidence>
<dbReference type="EMBL" id="BAABME010010453">
    <property type="protein sequence ID" value="GAA0178864.1"/>
    <property type="molecule type" value="Genomic_DNA"/>
</dbReference>
<accession>A0AAV3RM98</accession>
<feature type="transmembrane region" description="Helical" evidence="1">
    <location>
        <begin position="23"/>
        <end position="48"/>
    </location>
</feature>
<gene>
    <name evidence="2" type="ORF">LIER_29896</name>
</gene>
<evidence type="ECO:0000313" key="3">
    <source>
        <dbReference type="Proteomes" id="UP001454036"/>
    </source>
</evidence>
<dbReference type="Proteomes" id="UP001454036">
    <property type="component" value="Unassembled WGS sequence"/>
</dbReference>
<comment type="caution">
    <text evidence="2">The sequence shown here is derived from an EMBL/GenBank/DDBJ whole genome shotgun (WGS) entry which is preliminary data.</text>
</comment>
<keyword evidence="1" id="KW-1133">Transmembrane helix</keyword>
<proteinExistence type="predicted"/>
<dbReference type="PANTHER" id="PTHR34124">
    <property type="entry name" value="F16B3.27 PROTEIN-RELATED"/>
    <property type="match status" value="1"/>
</dbReference>
<dbReference type="PANTHER" id="PTHR34124:SF2">
    <property type="entry name" value="F16B3.27 PROTEIN-RELATED"/>
    <property type="match status" value="1"/>
</dbReference>
<keyword evidence="3" id="KW-1185">Reference proteome</keyword>
<feature type="transmembrane region" description="Helical" evidence="1">
    <location>
        <begin position="82"/>
        <end position="106"/>
    </location>
</feature>
<keyword evidence="1" id="KW-0812">Transmembrane</keyword>
<sequence length="184" mass="19804">MGLSINSNDNNPTIQSHLLLHKVFLLANYLLLGASSSCIFLILSLRLIPSLSGFLLIFLQMLTIAAAVLGCTAVSSGTNNKWYAAHMVSIVLTAIFQGSVSVLIFTTTADFLGHLKSYVNEESGGVILKLAGGLCIAVFCLEWVALALAFMMRYYAFVQGNGGNGKVQHQGMKANPMPFQPFQV</sequence>
<evidence type="ECO:0000256" key="1">
    <source>
        <dbReference type="SAM" id="Phobius"/>
    </source>
</evidence>
<organism evidence="2 3">
    <name type="scientific">Lithospermum erythrorhizon</name>
    <name type="common">Purple gromwell</name>
    <name type="synonym">Lithospermum officinale var. erythrorhizon</name>
    <dbReference type="NCBI Taxonomy" id="34254"/>
    <lineage>
        <taxon>Eukaryota</taxon>
        <taxon>Viridiplantae</taxon>
        <taxon>Streptophyta</taxon>
        <taxon>Embryophyta</taxon>
        <taxon>Tracheophyta</taxon>
        <taxon>Spermatophyta</taxon>
        <taxon>Magnoliopsida</taxon>
        <taxon>eudicotyledons</taxon>
        <taxon>Gunneridae</taxon>
        <taxon>Pentapetalae</taxon>
        <taxon>asterids</taxon>
        <taxon>lamiids</taxon>
        <taxon>Boraginales</taxon>
        <taxon>Boraginaceae</taxon>
        <taxon>Boraginoideae</taxon>
        <taxon>Lithospermeae</taxon>
        <taxon>Lithospermum</taxon>
    </lineage>
</organism>
<protein>
    <submittedName>
        <fullName evidence="2">Uncharacterized protein</fullName>
    </submittedName>
</protein>
<reference evidence="2 3" key="1">
    <citation type="submission" date="2024-01" db="EMBL/GenBank/DDBJ databases">
        <title>The complete chloroplast genome sequence of Lithospermum erythrorhizon: insights into the phylogenetic relationship among Boraginaceae species and the maternal lineages of purple gromwells.</title>
        <authorList>
            <person name="Okada T."/>
            <person name="Watanabe K."/>
        </authorList>
    </citation>
    <scope>NUCLEOTIDE SEQUENCE [LARGE SCALE GENOMIC DNA]</scope>
</reference>
<dbReference type="AlphaFoldDB" id="A0AAV3RM98"/>
<feature type="transmembrane region" description="Helical" evidence="1">
    <location>
        <begin position="54"/>
        <end position="75"/>
    </location>
</feature>